<feature type="active site" description="Proton donor" evidence="8">
    <location>
        <position position="99"/>
    </location>
</feature>
<accession>A0ABP8NW37</accession>
<comment type="subunit">
    <text evidence="4 8">Homododecamer.</text>
</comment>
<comment type="pathway">
    <text evidence="2 8">Metabolic intermediate biosynthesis; chorismate biosynthesis; chorismate from D-erythrose 4-phosphate and phosphoenolpyruvate: step 3/7.</text>
</comment>
<evidence type="ECO:0000313" key="11">
    <source>
        <dbReference type="Proteomes" id="UP001501183"/>
    </source>
</evidence>
<dbReference type="Pfam" id="PF01220">
    <property type="entry name" value="DHquinase_II"/>
    <property type="match status" value="1"/>
</dbReference>
<feature type="site" description="Transition state stabilizer" evidence="8">
    <location>
        <position position="17"/>
    </location>
</feature>
<evidence type="ECO:0000313" key="10">
    <source>
        <dbReference type="EMBL" id="GAA4472703.1"/>
    </source>
</evidence>
<dbReference type="InterPro" id="IPR036441">
    <property type="entry name" value="DHquinase_II_sf"/>
</dbReference>
<dbReference type="Proteomes" id="UP001501183">
    <property type="component" value="Unassembled WGS sequence"/>
</dbReference>
<protein>
    <recommendedName>
        <fullName evidence="5 8">3-dehydroquinate dehydratase</fullName>
        <shortName evidence="8">3-dehydroquinase</shortName>
        <ecNumber evidence="5 8">4.2.1.10</ecNumber>
    </recommendedName>
    <alternativeName>
        <fullName evidence="8">Type II DHQase</fullName>
    </alternativeName>
</protein>
<sequence>MRIQVVNGPNLGRLGKRQPEVYGATTHADLVALCERTAADLGVQVQVRQSDHEGELLGWIHDAADAGEPVILNAGGLTHTSVVLRDACAELTAGLVEVHISNVHAREEFRHHSYLSPIATAVIVGAGVQGYALALRLLAER</sequence>
<keyword evidence="8" id="KW-0028">Amino-acid biosynthesis</keyword>
<evidence type="ECO:0000256" key="8">
    <source>
        <dbReference type="HAMAP-Rule" id="MF_00169"/>
    </source>
</evidence>
<feature type="binding site" evidence="8">
    <location>
        <position position="79"/>
    </location>
    <ligand>
        <name>substrate</name>
    </ligand>
</feature>
<organism evidence="10 11">
    <name type="scientific">Rhodococcus olei</name>
    <dbReference type="NCBI Taxonomy" id="2161675"/>
    <lineage>
        <taxon>Bacteria</taxon>
        <taxon>Bacillati</taxon>
        <taxon>Actinomycetota</taxon>
        <taxon>Actinomycetes</taxon>
        <taxon>Mycobacteriales</taxon>
        <taxon>Nocardiaceae</taxon>
        <taxon>Rhodococcus</taxon>
    </lineage>
</organism>
<keyword evidence="9" id="KW-0812">Transmembrane</keyword>
<dbReference type="InterPro" id="IPR018509">
    <property type="entry name" value="DHquinase_II_CS"/>
</dbReference>
<evidence type="ECO:0000256" key="3">
    <source>
        <dbReference type="ARBA" id="ARBA00011037"/>
    </source>
</evidence>
<feature type="binding site" evidence="8">
    <location>
        <position position="86"/>
    </location>
    <ligand>
        <name>substrate</name>
    </ligand>
</feature>
<dbReference type="NCBIfam" id="NF003805">
    <property type="entry name" value="PRK05395.1-2"/>
    <property type="match status" value="1"/>
</dbReference>
<evidence type="ECO:0000256" key="1">
    <source>
        <dbReference type="ARBA" id="ARBA00001864"/>
    </source>
</evidence>
<evidence type="ECO:0000256" key="7">
    <source>
        <dbReference type="ARBA" id="ARBA00023239"/>
    </source>
</evidence>
<dbReference type="SUPFAM" id="SSF52304">
    <property type="entry name" value="Type II 3-dehydroquinate dehydratase"/>
    <property type="match status" value="1"/>
</dbReference>
<evidence type="ECO:0000256" key="5">
    <source>
        <dbReference type="ARBA" id="ARBA00012060"/>
    </source>
</evidence>
<dbReference type="NCBIfam" id="NF003807">
    <property type="entry name" value="PRK05395.1-4"/>
    <property type="match status" value="1"/>
</dbReference>
<reference evidence="11" key="1">
    <citation type="journal article" date="2019" name="Int. J. Syst. Evol. Microbiol.">
        <title>The Global Catalogue of Microorganisms (GCM) 10K type strain sequencing project: providing services to taxonomists for standard genome sequencing and annotation.</title>
        <authorList>
            <consortium name="The Broad Institute Genomics Platform"/>
            <consortium name="The Broad Institute Genome Sequencing Center for Infectious Disease"/>
            <person name="Wu L."/>
            <person name="Ma J."/>
        </authorList>
    </citation>
    <scope>NUCLEOTIDE SEQUENCE [LARGE SCALE GENOMIC DNA]</scope>
    <source>
        <strain evidence="11">JCM 32206</strain>
    </source>
</reference>
<dbReference type="PROSITE" id="PS01029">
    <property type="entry name" value="DEHYDROQUINASE_II"/>
    <property type="match status" value="1"/>
</dbReference>
<dbReference type="Gene3D" id="3.40.50.9100">
    <property type="entry name" value="Dehydroquinase, class II"/>
    <property type="match status" value="1"/>
</dbReference>
<dbReference type="RefSeq" id="WP_345341831.1">
    <property type="nucleotide sequence ID" value="NZ_BAABFB010000017.1"/>
</dbReference>
<dbReference type="InterPro" id="IPR001874">
    <property type="entry name" value="DHquinase_II"/>
</dbReference>
<feature type="binding site" evidence="8">
    <location>
        <position position="73"/>
    </location>
    <ligand>
        <name>substrate</name>
    </ligand>
</feature>
<dbReference type="EMBL" id="BAABFB010000017">
    <property type="protein sequence ID" value="GAA4472703.1"/>
    <property type="molecule type" value="Genomic_DNA"/>
</dbReference>
<keyword evidence="6 8" id="KW-0057">Aromatic amino acid biosynthesis</keyword>
<name>A0ABP8NW37_9NOCA</name>
<keyword evidence="9" id="KW-0472">Membrane</keyword>
<feature type="binding site" evidence="8">
    <location>
        <begin position="100"/>
        <end position="101"/>
    </location>
    <ligand>
        <name>substrate</name>
    </ligand>
</feature>
<evidence type="ECO:0000256" key="6">
    <source>
        <dbReference type="ARBA" id="ARBA00023141"/>
    </source>
</evidence>
<dbReference type="PANTHER" id="PTHR21272">
    <property type="entry name" value="CATABOLIC 3-DEHYDROQUINASE"/>
    <property type="match status" value="1"/>
</dbReference>
<evidence type="ECO:0000256" key="2">
    <source>
        <dbReference type="ARBA" id="ARBA00004902"/>
    </source>
</evidence>
<dbReference type="CDD" id="cd00466">
    <property type="entry name" value="DHQase_II"/>
    <property type="match status" value="1"/>
</dbReference>
<evidence type="ECO:0000256" key="9">
    <source>
        <dbReference type="SAM" id="Phobius"/>
    </source>
</evidence>
<dbReference type="EC" id="4.2.1.10" evidence="5 8"/>
<keyword evidence="11" id="KW-1185">Reference proteome</keyword>
<dbReference type="PANTHER" id="PTHR21272:SF3">
    <property type="entry name" value="CATABOLIC 3-DEHYDROQUINASE"/>
    <property type="match status" value="1"/>
</dbReference>
<feature type="active site" description="Proton acceptor" evidence="8">
    <location>
        <position position="22"/>
    </location>
</feature>
<evidence type="ECO:0000256" key="4">
    <source>
        <dbReference type="ARBA" id="ARBA00011193"/>
    </source>
</evidence>
<keyword evidence="9" id="KW-1133">Transmembrane helix</keyword>
<proteinExistence type="inferred from homology"/>
<dbReference type="HAMAP" id="MF_00169">
    <property type="entry name" value="AroQ"/>
    <property type="match status" value="1"/>
</dbReference>
<gene>
    <name evidence="10" type="primary">aroQ_1</name>
    <name evidence="8" type="synonym">aroQ</name>
    <name evidence="10" type="ORF">GCM10023094_05180</name>
</gene>
<feature type="binding site" evidence="8">
    <location>
        <position position="110"/>
    </location>
    <ligand>
        <name>substrate</name>
    </ligand>
</feature>
<comment type="caution">
    <text evidence="10">The sequence shown here is derived from an EMBL/GenBank/DDBJ whole genome shotgun (WGS) entry which is preliminary data.</text>
</comment>
<comment type="similarity">
    <text evidence="3 8">Belongs to the type-II 3-dehydroquinase family.</text>
</comment>
<dbReference type="PIRSF" id="PIRSF001399">
    <property type="entry name" value="DHquinase_II"/>
    <property type="match status" value="1"/>
</dbReference>
<comment type="function">
    <text evidence="8">Catalyzes a trans-dehydration via an enolate intermediate.</text>
</comment>
<keyword evidence="7 8" id="KW-0456">Lyase</keyword>
<dbReference type="NCBIfam" id="NF003806">
    <property type="entry name" value="PRK05395.1-3"/>
    <property type="match status" value="1"/>
</dbReference>
<feature type="transmembrane region" description="Helical" evidence="9">
    <location>
        <begin position="114"/>
        <end position="139"/>
    </location>
</feature>
<dbReference type="NCBIfam" id="TIGR01088">
    <property type="entry name" value="aroQ"/>
    <property type="match status" value="1"/>
</dbReference>
<comment type="catalytic activity">
    <reaction evidence="1 8">
        <text>3-dehydroquinate = 3-dehydroshikimate + H2O</text>
        <dbReference type="Rhea" id="RHEA:21096"/>
        <dbReference type="ChEBI" id="CHEBI:15377"/>
        <dbReference type="ChEBI" id="CHEBI:16630"/>
        <dbReference type="ChEBI" id="CHEBI:32364"/>
        <dbReference type="EC" id="4.2.1.10"/>
    </reaction>
</comment>